<comment type="caution">
    <text evidence="2">The sequence shown here is derived from an EMBL/GenBank/DDBJ whole genome shotgun (WGS) entry which is preliminary data.</text>
</comment>
<accession>A0ABR3WFV5</accession>
<feature type="transmembrane region" description="Helical" evidence="1">
    <location>
        <begin position="157"/>
        <end position="180"/>
    </location>
</feature>
<keyword evidence="1" id="KW-0472">Membrane</keyword>
<protein>
    <submittedName>
        <fullName evidence="2">Uncharacterized protein</fullName>
    </submittedName>
</protein>
<dbReference type="Proteomes" id="UP001583177">
    <property type="component" value="Unassembled WGS sequence"/>
</dbReference>
<proteinExistence type="predicted"/>
<organism evidence="2 3">
    <name type="scientific">Diaporthe australafricana</name>
    <dbReference type="NCBI Taxonomy" id="127596"/>
    <lineage>
        <taxon>Eukaryota</taxon>
        <taxon>Fungi</taxon>
        <taxon>Dikarya</taxon>
        <taxon>Ascomycota</taxon>
        <taxon>Pezizomycotina</taxon>
        <taxon>Sordariomycetes</taxon>
        <taxon>Sordariomycetidae</taxon>
        <taxon>Diaporthales</taxon>
        <taxon>Diaporthaceae</taxon>
        <taxon>Diaporthe</taxon>
    </lineage>
</organism>
<evidence type="ECO:0000313" key="2">
    <source>
        <dbReference type="EMBL" id="KAL1860690.1"/>
    </source>
</evidence>
<evidence type="ECO:0000256" key="1">
    <source>
        <dbReference type="SAM" id="Phobius"/>
    </source>
</evidence>
<dbReference type="EMBL" id="JAWRVE010000089">
    <property type="protein sequence ID" value="KAL1860690.1"/>
    <property type="molecule type" value="Genomic_DNA"/>
</dbReference>
<name>A0ABR3WFV5_9PEZI</name>
<keyword evidence="1" id="KW-0812">Transmembrane</keyword>
<keyword evidence="1" id="KW-1133">Transmembrane helix</keyword>
<sequence>MIAVSPNDTWAWTQSNTTTAQVSLATWRICEHTFSNLTSNSRALYVSSKTSNPVRGRPYATDDDFLVFVSNSSSSTEYRMSKAGFYALDLSMEAFFGGPGVGVAEEIMSKTLDMDLKAMTENIAAELSSQIRSSSNTKLTSVVGAAFSSQVYIRVRWIWLTLPVAEVLVTCLALLFTIMANRGQPLLKSSVLALLASDVEQANLKEVSGLFNEDAKRKPMEDLKARFRIGGDGRIVFSNKGGESLSSSPQVQGSDFI</sequence>
<dbReference type="PANTHER" id="PTHR35394">
    <property type="entry name" value="DUF3176 DOMAIN-CONTAINING PROTEIN"/>
    <property type="match status" value="1"/>
</dbReference>
<keyword evidence="3" id="KW-1185">Reference proteome</keyword>
<evidence type="ECO:0000313" key="3">
    <source>
        <dbReference type="Proteomes" id="UP001583177"/>
    </source>
</evidence>
<reference evidence="2 3" key="1">
    <citation type="journal article" date="2024" name="IMA Fungus">
        <title>IMA Genome - F19 : A genome assembly and annotation guide to empower mycologists, including annotated draft genome sequences of Ceratocystis pirilliformis, Diaporthe australafricana, Fusarium ophioides, Paecilomyces lecythidis, and Sporothrix stenoceras.</title>
        <authorList>
            <person name="Aylward J."/>
            <person name="Wilson A.M."/>
            <person name="Visagie C.M."/>
            <person name="Spraker J."/>
            <person name="Barnes I."/>
            <person name="Buitendag C."/>
            <person name="Ceriani C."/>
            <person name="Del Mar Angel L."/>
            <person name="du Plessis D."/>
            <person name="Fuchs T."/>
            <person name="Gasser K."/>
            <person name="Kramer D."/>
            <person name="Li W."/>
            <person name="Munsamy K."/>
            <person name="Piso A."/>
            <person name="Price J.L."/>
            <person name="Sonnekus B."/>
            <person name="Thomas C."/>
            <person name="van der Nest A."/>
            <person name="van Dijk A."/>
            <person name="van Heerden A."/>
            <person name="van Vuuren N."/>
            <person name="Yilmaz N."/>
            <person name="Duong T.A."/>
            <person name="van der Merwe N.A."/>
            <person name="Wingfield M.J."/>
            <person name="Wingfield B.D."/>
        </authorList>
    </citation>
    <scope>NUCLEOTIDE SEQUENCE [LARGE SCALE GENOMIC DNA]</scope>
    <source>
        <strain evidence="2 3">CMW 18300</strain>
    </source>
</reference>
<dbReference type="PANTHER" id="PTHR35394:SF5">
    <property type="entry name" value="DUF3176 DOMAIN-CONTAINING PROTEIN"/>
    <property type="match status" value="1"/>
</dbReference>
<gene>
    <name evidence="2" type="ORF">Daus18300_009033</name>
</gene>